<reference evidence="2" key="2">
    <citation type="submission" date="2021-01" db="EMBL/GenBank/DDBJ databases">
        <authorList>
            <person name="Schikora-Tamarit M.A."/>
        </authorList>
    </citation>
    <scope>NUCLEOTIDE SEQUENCE</scope>
    <source>
        <strain evidence="2">CBS2887</strain>
    </source>
</reference>
<protein>
    <submittedName>
        <fullName evidence="2">Uncharacterized protein</fullName>
    </submittedName>
</protein>
<dbReference type="EMBL" id="JAEUBG010003561">
    <property type="protein sequence ID" value="KAH3682614.1"/>
    <property type="molecule type" value="Genomic_DNA"/>
</dbReference>
<evidence type="ECO:0000313" key="2">
    <source>
        <dbReference type="EMBL" id="KAH3682614.1"/>
    </source>
</evidence>
<dbReference type="AlphaFoldDB" id="A0A9P8Q4A7"/>
<evidence type="ECO:0000313" key="3">
    <source>
        <dbReference type="Proteomes" id="UP000774326"/>
    </source>
</evidence>
<accession>A0A9P8Q4A7</accession>
<sequence>MEPQVKTVDKPERASNQLKMVPCLEEAAKKHSKPKAKEKQTETNGLPALSIDDVEKSDSPENLLGSLWKGLSWVLSFSSGQTNQFSTSEGESSSDENVTDTLETIGKGTWVMPVLTTNVTTMWTTTTG</sequence>
<dbReference type="OrthoDB" id="10380560at2759"/>
<dbReference type="Proteomes" id="UP000774326">
    <property type="component" value="Unassembled WGS sequence"/>
</dbReference>
<proteinExistence type="predicted"/>
<gene>
    <name evidence="2" type="ORF">WICPIJ_006423</name>
</gene>
<reference evidence="2" key="1">
    <citation type="journal article" date="2021" name="Open Biol.">
        <title>Shared evolutionary footprints suggest mitochondrial oxidative damage underlies multiple complex I losses in fungi.</title>
        <authorList>
            <person name="Schikora-Tamarit M.A."/>
            <person name="Marcet-Houben M."/>
            <person name="Nosek J."/>
            <person name="Gabaldon T."/>
        </authorList>
    </citation>
    <scope>NUCLEOTIDE SEQUENCE</scope>
    <source>
        <strain evidence="2">CBS2887</strain>
    </source>
</reference>
<comment type="caution">
    <text evidence="2">The sequence shown here is derived from an EMBL/GenBank/DDBJ whole genome shotgun (WGS) entry which is preliminary data.</text>
</comment>
<keyword evidence="3" id="KW-1185">Reference proteome</keyword>
<organism evidence="2 3">
    <name type="scientific">Wickerhamomyces pijperi</name>
    <name type="common">Yeast</name>
    <name type="synonym">Pichia pijperi</name>
    <dbReference type="NCBI Taxonomy" id="599730"/>
    <lineage>
        <taxon>Eukaryota</taxon>
        <taxon>Fungi</taxon>
        <taxon>Dikarya</taxon>
        <taxon>Ascomycota</taxon>
        <taxon>Saccharomycotina</taxon>
        <taxon>Saccharomycetes</taxon>
        <taxon>Phaffomycetales</taxon>
        <taxon>Wickerhamomycetaceae</taxon>
        <taxon>Wickerhamomyces</taxon>
    </lineage>
</organism>
<feature type="region of interest" description="Disordered" evidence="1">
    <location>
        <begin position="1"/>
        <end position="59"/>
    </location>
</feature>
<evidence type="ECO:0000256" key="1">
    <source>
        <dbReference type="SAM" id="MobiDB-lite"/>
    </source>
</evidence>
<name>A0A9P8Q4A7_WICPI</name>